<protein>
    <submittedName>
        <fullName evidence="2">Nuclear transport factor 2 family protein</fullName>
    </submittedName>
</protein>
<dbReference type="InterPro" id="IPR037401">
    <property type="entry name" value="SnoaL-like"/>
</dbReference>
<sequence length="152" mass="17459">MTLPTPEDDLAIRQLFARYYRALDVGDTEGYLDCYTADARAYEEGANGIEIREGREEIRKLVLRFHERPDFPGHQHHFGNLIYEPDPEGRADCWVVLAYAMSTITRPGEGTMMHWSGHVRDVVVKQGNRYLLASKQIMAWGGEVLERFSQRG</sequence>
<dbReference type="RefSeq" id="WP_346785137.1">
    <property type="nucleotide sequence ID" value="NZ_JBDLBR010000003.1"/>
</dbReference>
<dbReference type="Gene3D" id="3.10.450.50">
    <property type="match status" value="1"/>
</dbReference>
<dbReference type="EMBL" id="JBDLBR010000003">
    <property type="protein sequence ID" value="MEN7537696.1"/>
    <property type="molecule type" value="Genomic_DNA"/>
</dbReference>
<accession>A0ABV0CYB6</accession>
<evidence type="ECO:0000313" key="2">
    <source>
        <dbReference type="EMBL" id="MEN7537696.1"/>
    </source>
</evidence>
<reference evidence="2 3" key="1">
    <citation type="submission" date="2024-05" db="EMBL/GenBank/DDBJ databases">
        <authorList>
            <person name="Park S."/>
        </authorList>
    </citation>
    <scope>NUCLEOTIDE SEQUENCE [LARGE SCALE GENOMIC DNA]</scope>
    <source>
        <strain evidence="2 3">DGU5</strain>
    </source>
</reference>
<gene>
    <name evidence="2" type="ORF">ABDJ38_10975</name>
</gene>
<evidence type="ECO:0000259" key="1">
    <source>
        <dbReference type="Pfam" id="PF13577"/>
    </source>
</evidence>
<dbReference type="Proteomes" id="UP001484535">
    <property type="component" value="Unassembled WGS sequence"/>
</dbReference>
<evidence type="ECO:0000313" key="3">
    <source>
        <dbReference type="Proteomes" id="UP001484535"/>
    </source>
</evidence>
<dbReference type="InterPro" id="IPR032710">
    <property type="entry name" value="NTF2-like_dom_sf"/>
</dbReference>
<proteinExistence type="predicted"/>
<keyword evidence="3" id="KW-1185">Reference proteome</keyword>
<dbReference type="SUPFAM" id="SSF54427">
    <property type="entry name" value="NTF2-like"/>
    <property type="match status" value="1"/>
</dbReference>
<dbReference type="Pfam" id="PF13577">
    <property type="entry name" value="SnoaL_4"/>
    <property type="match status" value="1"/>
</dbReference>
<dbReference type="CDD" id="cd00531">
    <property type="entry name" value="NTF2_like"/>
    <property type="match status" value="1"/>
</dbReference>
<organism evidence="2 3">
    <name type="scientific">Aurantiacibacter flavus</name>
    <dbReference type="NCBI Taxonomy" id="3145232"/>
    <lineage>
        <taxon>Bacteria</taxon>
        <taxon>Pseudomonadati</taxon>
        <taxon>Pseudomonadota</taxon>
        <taxon>Alphaproteobacteria</taxon>
        <taxon>Sphingomonadales</taxon>
        <taxon>Erythrobacteraceae</taxon>
        <taxon>Aurantiacibacter</taxon>
    </lineage>
</organism>
<name>A0ABV0CYB6_9SPHN</name>
<comment type="caution">
    <text evidence="2">The sequence shown here is derived from an EMBL/GenBank/DDBJ whole genome shotgun (WGS) entry which is preliminary data.</text>
</comment>
<feature type="domain" description="SnoaL-like" evidence="1">
    <location>
        <begin position="7"/>
        <end position="130"/>
    </location>
</feature>